<keyword evidence="1" id="KW-1133">Transmembrane helix</keyword>
<sequence length="284" mass="32798">MCHAEFISAFHGTLKQVQGDKGAMLYNKVMISGILLITLVGFITIIAYRRPKLAEKVFKEVPLIDWLIILIVPLIIYLGIVMVVEQILARTKVEYLDYDNLHLLPLGTLFLIYGFVGNSIHFVSKVLSRYIKPNKKDLVYRVNELFHGKLSHYITYFCTLVVLFIIMILEINYPLDLKLGSNQEILIIISGVIFGVSCSKVIFYTNEWFGGHNKPLFIIVSFMTFITFILFTSLKLSFLHYPFAYFVAAVFTSIMLTFIFRQFLIFSKLGGKRRLKFLVRLLHI</sequence>
<evidence type="ECO:0000313" key="3">
    <source>
        <dbReference type="Proteomes" id="UP000177092"/>
    </source>
</evidence>
<evidence type="ECO:0000313" key="2">
    <source>
        <dbReference type="EMBL" id="OGG22207.1"/>
    </source>
</evidence>
<name>A0A1F6AD24_9BACT</name>
<dbReference type="AlphaFoldDB" id="A0A1F6AD24"/>
<reference evidence="2 3" key="1">
    <citation type="journal article" date="2016" name="Nat. Commun.">
        <title>Thousands of microbial genomes shed light on interconnected biogeochemical processes in an aquifer system.</title>
        <authorList>
            <person name="Anantharaman K."/>
            <person name="Brown C.T."/>
            <person name="Hug L.A."/>
            <person name="Sharon I."/>
            <person name="Castelle C.J."/>
            <person name="Probst A.J."/>
            <person name="Thomas B.C."/>
            <person name="Singh A."/>
            <person name="Wilkins M.J."/>
            <person name="Karaoz U."/>
            <person name="Brodie E.L."/>
            <person name="Williams K.H."/>
            <person name="Hubbard S.S."/>
            <person name="Banfield J.F."/>
        </authorList>
    </citation>
    <scope>NUCLEOTIDE SEQUENCE [LARGE SCALE GENOMIC DNA]</scope>
</reference>
<feature type="transmembrane region" description="Helical" evidence="1">
    <location>
        <begin position="153"/>
        <end position="173"/>
    </location>
</feature>
<feature type="transmembrane region" description="Helical" evidence="1">
    <location>
        <begin position="243"/>
        <end position="266"/>
    </location>
</feature>
<feature type="transmembrane region" description="Helical" evidence="1">
    <location>
        <begin position="103"/>
        <end position="123"/>
    </location>
</feature>
<dbReference type="EMBL" id="MFJN01000007">
    <property type="protein sequence ID" value="OGG22207.1"/>
    <property type="molecule type" value="Genomic_DNA"/>
</dbReference>
<feature type="transmembrane region" description="Helical" evidence="1">
    <location>
        <begin position="185"/>
        <end position="204"/>
    </location>
</feature>
<comment type="caution">
    <text evidence="2">The sequence shown here is derived from an EMBL/GenBank/DDBJ whole genome shotgun (WGS) entry which is preliminary data.</text>
</comment>
<gene>
    <name evidence="2" type="ORF">A3D03_04620</name>
</gene>
<protein>
    <submittedName>
        <fullName evidence="2">Uncharacterized protein</fullName>
    </submittedName>
</protein>
<organism evidence="2 3">
    <name type="scientific">Candidatus Gottesmanbacteria bacterium RIFCSPHIGHO2_02_FULL_40_13</name>
    <dbReference type="NCBI Taxonomy" id="1798384"/>
    <lineage>
        <taxon>Bacteria</taxon>
        <taxon>Candidatus Gottesmaniibacteriota</taxon>
    </lineage>
</organism>
<evidence type="ECO:0000256" key="1">
    <source>
        <dbReference type="SAM" id="Phobius"/>
    </source>
</evidence>
<feature type="transmembrane region" description="Helical" evidence="1">
    <location>
        <begin position="61"/>
        <end position="83"/>
    </location>
</feature>
<dbReference type="Proteomes" id="UP000177092">
    <property type="component" value="Unassembled WGS sequence"/>
</dbReference>
<feature type="transmembrane region" description="Helical" evidence="1">
    <location>
        <begin position="29"/>
        <end position="49"/>
    </location>
</feature>
<accession>A0A1F6AD24</accession>
<keyword evidence="1" id="KW-0812">Transmembrane</keyword>
<feature type="transmembrane region" description="Helical" evidence="1">
    <location>
        <begin position="216"/>
        <end position="237"/>
    </location>
</feature>
<keyword evidence="1" id="KW-0472">Membrane</keyword>
<proteinExistence type="predicted"/>